<protein>
    <submittedName>
        <fullName evidence="6">Autophagy-related protein 13 isoform X1</fullName>
    </submittedName>
    <submittedName>
        <fullName evidence="7">Autophagy-related protein 13 isoform X2</fullName>
    </submittedName>
</protein>
<evidence type="ECO:0000256" key="2">
    <source>
        <dbReference type="ARBA" id="ARBA00007341"/>
    </source>
</evidence>
<dbReference type="RefSeq" id="XP_005091497.1">
    <property type="nucleotide sequence ID" value="XM_005091440.3"/>
</dbReference>
<comment type="subcellular location">
    <subcellularLocation>
        <location evidence="1">Preautophagosomal structure</location>
    </subcellularLocation>
</comment>
<keyword evidence="5" id="KW-1185">Reference proteome</keyword>
<evidence type="ECO:0000256" key="3">
    <source>
        <dbReference type="ARBA" id="ARBA00023006"/>
    </source>
</evidence>
<dbReference type="Gene3D" id="3.30.900.10">
    <property type="entry name" value="HORMA domain"/>
    <property type="match status" value="1"/>
</dbReference>
<feature type="compositionally biased region" description="Pro residues" evidence="4">
    <location>
        <begin position="243"/>
        <end position="252"/>
    </location>
</feature>
<evidence type="ECO:0000313" key="5">
    <source>
        <dbReference type="Proteomes" id="UP000694888"/>
    </source>
</evidence>
<dbReference type="RefSeq" id="XP_005091496.1">
    <property type="nucleotide sequence ID" value="XM_005091439.3"/>
</dbReference>
<gene>
    <name evidence="6 7" type="primary">LOC101857700</name>
</gene>
<evidence type="ECO:0000256" key="4">
    <source>
        <dbReference type="SAM" id="MobiDB-lite"/>
    </source>
</evidence>
<dbReference type="InterPro" id="IPR036570">
    <property type="entry name" value="HORMA_dom_sf"/>
</dbReference>
<evidence type="ECO:0000313" key="6">
    <source>
        <dbReference type="RefSeq" id="XP_005091496.1"/>
    </source>
</evidence>
<dbReference type="GeneID" id="101857700"/>
<feature type="region of interest" description="Disordered" evidence="4">
    <location>
        <begin position="347"/>
        <end position="387"/>
    </location>
</feature>
<keyword evidence="3" id="KW-0072">Autophagy</keyword>
<evidence type="ECO:0000256" key="1">
    <source>
        <dbReference type="ARBA" id="ARBA00004329"/>
    </source>
</evidence>
<dbReference type="PANTHER" id="PTHR13430:SF4">
    <property type="entry name" value="AUTOPHAGY-RELATED PROTEIN 13"/>
    <property type="match status" value="1"/>
</dbReference>
<organism evidence="5 7">
    <name type="scientific">Aplysia californica</name>
    <name type="common">California sea hare</name>
    <dbReference type="NCBI Taxonomy" id="6500"/>
    <lineage>
        <taxon>Eukaryota</taxon>
        <taxon>Metazoa</taxon>
        <taxon>Spiralia</taxon>
        <taxon>Lophotrochozoa</taxon>
        <taxon>Mollusca</taxon>
        <taxon>Gastropoda</taxon>
        <taxon>Heterobranchia</taxon>
        <taxon>Euthyneura</taxon>
        <taxon>Tectipleura</taxon>
        <taxon>Aplysiida</taxon>
        <taxon>Aplysioidea</taxon>
        <taxon>Aplysiidae</taxon>
        <taxon>Aplysia</taxon>
    </lineage>
</organism>
<dbReference type="Proteomes" id="UP000694888">
    <property type="component" value="Unplaced"/>
</dbReference>
<dbReference type="PANTHER" id="PTHR13430">
    <property type="match status" value="1"/>
</dbReference>
<feature type="compositionally biased region" description="Basic and acidic residues" evidence="4">
    <location>
        <begin position="347"/>
        <end position="376"/>
    </location>
</feature>
<evidence type="ECO:0000313" key="7">
    <source>
        <dbReference type="RefSeq" id="XP_005091497.1"/>
    </source>
</evidence>
<reference evidence="6 7" key="1">
    <citation type="submission" date="2025-05" db="UniProtKB">
        <authorList>
            <consortium name="RefSeq"/>
        </authorList>
    </citation>
    <scope>IDENTIFICATION</scope>
</reference>
<feature type="region of interest" description="Disordered" evidence="4">
    <location>
        <begin position="237"/>
        <end position="262"/>
    </location>
</feature>
<name>A0ABM0JDZ4_APLCA</name>
<comment type="similarity">
    <text evidence="2">Belongs to the ATG13 family. Metazoan subfamily.</text>
</comment>
<accession>A0ABM0JDZ4</accession>
<dbReference type="InterPro" id="IPR040182">
    <property type="entry name" value="ATG13"/>
</dbReference>
<sequence length="483" mass="54239">MATSDGSVSSLESSQVKETNIDVERLYRTFTYKCLQVIVQSRIEKKENARDKVQYENYFSLTLPDDPKLEEQIKKALDGARPFPVKDQSVCVEIPLVTSDGDHMFLETWDLTFNLSSLDIAVNKPQHIYTKMGITLKSLVCATRATPAYRLAKNQGEKGGGYKLNYRIYLGKPQTHNLGEGFKTYRAGAVPSAHGLLAINVAFRTRLLISPEMSSSQTATIEMRDNHFDQESPVKNAVLTPSKPQPCSPPQRSPETRSESPYCFAVSPTSAEQDEEYLRARLSSETDRWAQSGVFNMEELPEPVIGAFSNRHLGSRHQVQPSELYEGLMKRSLMMQQAQQMAAAARHKDADGESDVDGHREDRKVPECKAEEEKENIPSQEMRSVRSKENVTMEDDFIMVDKPPFAADDDPSDVKGFLGLIFRAPSLFEAQECKVTVDDYLSDVGELVMKSEEDMPVLDEFCQSVINLNSSEEDELAENSVFS</sequence>
<proteinExistence type="inferred from homology"/>